<dbReference type="PANTHER" id="PTHR43369">
    <property type="entry name" value="PHOSPHORIBOSYLGLYCINAMIDE FORMYLTRANSFERASE"/>
    <property type="match status" value="1"/>
</dbReference>
<comment type="pathway">
    <text evidence="1">Purine metabolism; IMP biosynthesis via de novo pathway; N(2)-formyl-N(1)-(5-phospho-D-ribosyl)glycinamide from N(1)-(5-phospho-D-ribosyl)glycinamide (10-formyl THF route): step 1/1.</text>
</comment>
<name>A0AAX4NI63_9ARCH</name>
<evidence type="ECO:0000256" key="4">
    <source>
        <dbReference type="ARBA" id="ARBA00022755"/>
    </source>
</evidence>
<reference evidence="10 11" key="1">
    <citation type="submission" date="2023-09" db="EMBL/GenBank/DDBJ databases">
        <authorList>
            <person name="Golyshina O.V."/>
            <person name="Lunev E.A."/>
            <person name="Bargiela R."/>
            <person name="Gaines M.C."/>
            <person name="Daum B."/>
            <person name="Bale N.J."/>
            <person name="Koenen M."/>
            <person name="Sinninghe Damst J.S."/>
            <person name="Yakimov M."/>
            <person name="Golyshin P.N."/>
        </authorList>
    </citation>
    <scope>NUCLEOTIDE SEQUENCE [LARGE SCALE GENOMIC DNA]</scope>
    <source>
        <strain evidence="10 11">M1</strain>
    </source>
</reference>
<dbReference type="GO" id="GO:0006189">
    <property type="term" value="P:'de novo' IMP biosynthetic process"/>
    <property type="evidence" value="ECO:0007669"/>
    <property type="project" value="InterPro"/>
</dbReference>
<dbReference type="SUPFAM" id="SSF53328">
    <property type="entry name" value="Formyltransferase"/>
    <property type="match status" value="1"/>
</dbReference>
<dbReference type="RefSeq" id="WP_393971211.1">
    <property type="nucleotide sequence ID" value="NZ_CP133772.1"/>
</dbReference>
<dbReference type="Proteomes" id="UP001451606">
    <property type="component" value="Chromosome"/>
</dbReference>
<protein>
    <recommendedName>
        <fullName evidence="2">phosphoribosylglycinamide formyltransferase 1</fullName>
        <ecNumber evidence="2">2.1.2.2</ecNumber>
    </recommendedName>
    <alternativeName>
        <fullName evidence="7">5'-phosphoribosylglycinamide transformylase</fullName>
    </alternativeName>
    <alternativeName>
        <fullName evidence="6">GAR transformylase</fullName>
    </alternativeName>
</protein>
<dbReference type="AlphaFoldDB" id="A0AAX4NI63"/>
<dbReference type="GeneID" id="95968208"/>
<dbReference type="PROSITE" id="PS00373">
    <property type="entry name" value="GART"/>
    <property type="match status" value="1"/>
</dbReference>
<gene>
    <name evidence="10" type="primary">purN</name>
    <name evidence="10" type="ORF">OXIME_001470</name>
</gene>
<dbReference type="GO" id="GO:0004644">
    <property type="term" value="F:phosphoribosylglycinamide formyltransferase activity"/>
    <property type="evidence" value="ECO:0007669"/>
    <property type="project" value="UniProtKB-EC"/>
</dbReference>
<dbReference type="EMBL" id="CP133772">
    <property type="protein sequence ID" value="WYY00884.1"/>
    <property type="molecule type" value="Genomic_DNA"/>
</dbReference>
<comment type="catalytic activity">
    <reaction evidence="8">
        <text>N(1)-(5-phospho-beta-D-ribosyl)glycinamide + (6R)-10-formyltetrahydrofolate = N(2)-formyl-N(1)-(5-phospho-beta-D-ribosyl)glycinamide + (6S)-5,6,7,8-tetrahydrofolate + H(+)</text>
        <dbReference type="Rhea" id="RHEA:15053"/>
        <dbReference type="ChEBI" id="CHEBI:15378"/>
        <dbReference type="ChEBI" id="CHEBI:57453"/>
        <dbReference type="ChEBI" id="CHEBI:143788"/>
        <dbReference type="ChEBI" id="CHEBI:147286"/>
        <dbReference type="ChEBI" id="CHEBI:195366"/>
        <dbReference type="EC" id="2.1.2.2"/>
    </reaction>
</comment>
<accession>A0AAX4NI63</accession>
<evidence type="ECO:0000256" key="8">
    <source>
        <dbReference type="ARBA" id="ARBA00047664"/>
    </source>
</evidence>
<feature type="domain" description="Formyl transferase N-terminal" evidence="9">
    <location>
        <begin position="3"/>
        <end position="185"/>
    </location>
</feature>
<dbReference type="EC" id="2.1.2.2" evidence="2"/>
<keyword evidence="11" id="KW-1185">Reference proteome</keyword>
<sequence length="205" mass="22666">MKSIVVFASGNGTNFQAIADAVMDGRLNCRISAVICERKNAGVLERSKSSGIDSIYIPYSKTDPWIFFGRVMELLQKYNPDLIVLAGFLKILDSTLIDQFPNRIINLHPSLLPCFGGPGLYGAKVHEAVIMSGSKYSGATVHFVTENIDGGPIIMQDICTVDDADTPETLAEKVHRLEHRIIVESIKVIIEDKIEIHGNRVRLKK</sequence>
<comment type="similarity">
    <text evidence="5">Belongs to the GART family.</text>
</comment>
<evidence type="ECO:0000313" key="10">
    <source>
        <dbReference type="EMBL" id="WYY00884.1"/>
    </source>
</evidence>
<evidence type="ECO:0000256" key="7">
    <source>
        <dbReference type="ARBA" id="ARBA00041682"/>
    </source>
</evidence>
<dbReference type="GO" id="GO:0005829">
    <property type="term" value="C:cytosol"/>
    <property type="evidence" value="ECO:0007669"/>
    <property type="project" value="TreeGrafter"/>
</dbReference>
<evidence type="ECO:0000256" key="6">
    <source>
        <dbReference type="ARBA" id="ARBA00041324"/>
    </source>
</evidence>
<dbReference type="Pfam" id="PF00551">
    <property type="entry name" value="Formyl_trans_N"/>
    <property type="match status" value="1"/>
</dbReference>
<dbReference type="KEGG" id="omr:OXIME_001470"/>
<evidence type="ECO:0000256" key="3">
    <source>
        <dbReference type="ARBA" id="ARBA00022679"/>
    </source>
</evidence>
<evidence type="ECO:0000256" key="2">
    <source>
        <dbReference type="ARBA" id="ARBA00012254"/>
    </source>
</evidence>
<dbReference type="HAMAP" id="MF_01930">
    <property type="entry name" value="PurN"/>
    <property type="match status" value="1"/>
</dbReference>
<dbReference type="Gene3D" id="3.40.50.170">
    <property type="entry name" value="Formyl transferase, N-terminal domain"/>
    <property type="match status" value="1"/>
</dbReference>
<dbReference type="InterPro" id="IPR002376">
    <property type="entry name" value="Formyl_transf_N"/>
</dbReference>
<evidence type="ECO:0000259" key="9">
    <source>
        <dbReference type="Pfam" id="PF00551"/>
    </source>
</evidence>
<keyword evidence="4" id="KW-0658">Purine biosynthesis</keyword>
<dbReference type="PANTHER" id="PTHR43369:SF2">
    <property type="entry name" value="PHOSPHORIBOSYLGLYCINAMIDE FORMYLTRANSFERASE"/>
    <property type="match status" value="1"/>
</dbReference>
<keyword evidence="3 10" id="KW-0808">Transferase</keyword>
<dbReference type="CDD" id="cd08645">
    <property type="entry name" value="FMT_core_GART"/>
    <property type="match status" value="1"/>
</dbReference>
<evidence type="ECO:0000256" key="5">
    <source>
        <dbReference type="ARBA" id="ARBA00038440"/>
    </source>
</evidence>
<proteinExistence type="inferred from homology"/>
<evidence type="ECO:0000313" key="11">
    <source>
        <dbReference type="Proteomes" id="UP001451606"/>
    </source>
</evidence>
<organism evidence="10 11">
    <name type="scientific">Oxyplasma meridianum</name>
    <dbReference type="NCBI Taxonomy" id="3073602"/>
    <lineage>
        <taxon>Archaea</taxon>
        <taxon>Methanobacteriati</taxon>
        <taxon>Thermoplasmatota</taxon>
        <taxon>Thermoplasmata</taxon>
        <taxon>Thermoplasmatales</taxon>
        <taxon>Thermoplasmataceae</taxon>
        <taxon>Oxyplasma</taxon>
    </lineage>
</organism>
<dbReference type="NCBIfam" id="TIGR00639">
    <property type="entry name" value="PurN"/>
    <property type="match status" value="1"/>
</dbReference>
<dbReference type="InterPro" id="IPR004607">
    <property type="entry name" value="GART"/>
</dbReference>
<dbReference type="InterPro" id="IPR036477">
    <property type="entry name" value="Formyl_transf_N_sf"/>
</dbReference>
<evidence type="ECO:0000256" key="1">
    <source>
        <dbReference type="ARBA" id="ARBA00005054"/>
    </source>
</evidence>
<dbReference type="InterPro" id="IPR001555">
    <property type="entry name" value="GART_AS"/>
</dbReference>